<evidence type="ECO:0000313" key="2">
    <source>
        <dbReference type="EMBL" id="KKK65356.1"/>
    </source>
</evidence>
<sequence>MADQILNIALGRIAELYNRVDLNDPTNAVLTIVVVDSTTADATIKDLDTLALILAEALTAEVTNTNYARIELVDTDL</sequence>
<dbReference type="EMBL" id="LAZR01060596">
    <property type="protein sequence ID" value="KKK65356.1"/>
    <property type="molecule type" value="Genomic_DNA"/>
</dbReference>
<evidence type="ECO:0000313" key="1">
    <source>
        <dbReference type="EMBL" id="KKK48469.1"/>
    </source>
</evidence>
<name>A0A0F8ZZL8_9ZZZZ</name>
<dbReference type="AlphaFoldDB" id="A0A0F8ZZL8"/>
<organism evidence="2">
    <name type="scientific">marine sediment metagenome</name>
    <dbReference type="NCBI Taxonomy" id="412755"/>
    <lineage>
        <taxon>unclassified sequences</taxon>
        <taxon>metagenomes</taxon>
        <taxon>ecological metagenomes</taxon>
    </lineage>
</organism>
<dbReference type="EMBL" id="LAZR01069046">
    <property type="protein sequence ID" value="KKK48469.1"/>
    <property type="molecule type" value="Genomic_DNA"/>
</dbReference>
<proteinExistence type="predicted"/>
<reference evidence="2" key="1">
    <citation type="journal article" date="2015" name="Nature">
        <title>Complex archaea that bridge the gap between prokaryotes and eukaryotes.</title>
        <authorList>
            <person name="Spang A."/>
            <person name="Saw J.H."/>
            <person name="Jorgensen S.L."/>
            <person name="Zaremba-Niedzwiedzka K."/>
            <person name="Martijn J."/>
            <person name="Lind A.E."/>
            <person name="van Eijk R."/>
            <person name="Schleper C."/>
            <person name="Guy L."/>
            <person name="Ettema T.J."/>
        </authorList>
    </citation>
    <scope>NUCLEOTIDE SEQUENCE</scope>
</reference>
<protein>
    <submittedName>
        <fullName evidence="2">Uncharacterized protein</fullName>
    </submittedName>
</protein>
<accession>A0A0F8ZZL8</accession>
<feature type="non-terminal residue" evidence="2">
    <location>
        <position position="77"/>
    </location>
</feature>
<comment type="caution">
    <text evidence="2">The sequence shown here is derived from an EMBL/GenBank/DDBJ whole genome shotgun (WGS) entry which is preliminary data.</text>
</comment>
<gene>
    <name evidence="2" type="ORF">LCGC14_2974930</name>
    <name evidence="1" type="ORF">LCGC14_3144780</name>
</gene>